<organism evidence="1 2">
    <name type="scientific">Caulobacter flavus</name>
    <dbReference type="NCBI Taxonomy" id="1679497"/>
    <lineage>
        <taxon>Bacteria</taxon>
        <taxon>Pseudomonadati</taxon>
        <taxon>Pseudomonadota</taxon>
        <taxon>Alphaproteobacteria</taxon>
        <taxon>Caulobacterales</taxon>
        <taxon>Caulobacteraceae</taxon>
        <taxon>Caulobacter</taxon>
    </lineage>
</organism>
<sequence length="147" mass="16666">MKDEGLIIKDGYWESPVTDKKGQYMGYVRSGDWGYEFYDKNGALVDNEYYPSTYNNWNTISGLQYQEDRSHNDWAVDLHVAMLAQKMLVTPLLASYDEVSSKLIAMGLRPLAALSTNPEKAVAEARAKEAAYEIRLKQMLSGWVPTT</sequence>
<proteinExistence type="predicted"/>
<dbReference type="EMBL" id="PJRQ01000041">
    <property type="protein sequence ID" value="PLR08690.1"/>
    <property type="molecule type" value="Genomic_DNA"/>
</dbReference>
<reference evidence="1 2" key="1">
    <citation type="submission" date="2017-12" db="EMBL/GenBank/DDBJ databases">
        <title>The genome sequence of Caulobacter flavus CGMCC1 15093.</title>
        <authorList>
            <person name="Gao J."/>
            <person name="Mao X."/>
            <person name="Sun J."/>
        </authorList>
    </citation>
    <scope>NUCLEOTIDE SEQUENCE [LARGE SCALE GENOMIC DNA]</scope>
    <source>
        <strain evidence="1 2">CGMCC1 15093</strain>
    </source>
</reference>
<protein>
    <submittedName>
        <fullName evidence="1">Uncharacterized protein</fullName>
    </submittedName>
</protein>
<comment type="caution">
    <text evidence="1">The sequence shown here is derived from an EMBL/GenBank/DDBJ whole genome shotgun (WGS) entry which is preliminary data.</text>
</comment>
<dbReference type="Proteomes" id="UP000234483">
    <property type="component" value="Unassembled WGS sequence"/>
</dbReference>
<name>A0A2N5CP11_9CAUL</name>
<evidence type="ECO:0000313" key="1">
    <source>
        <dbReference type="EMBL" id="PLR08690.1"/>
    </source>
</evidence>
<evidence type="ECO:0000313" key="2">
    <source>
        <dbReference type="Proteomes" id="UP000234483"/>
    </source>
</evidence>
<accession>A0A2N5CP11</accession>
<dbReference type="AlphaFoldDB" id="A0A2N5CP11"/>
<gene>
    <name evidence="1" type="ORF">CFHF_19750</name>
</gene>